<evidence type="ECO:0000313" key="1">
    <source>
        <dbReference type="EMBL" id="KAK1424067.1"/>
    </source>
</evidence>
<name>A0AAD8NWW7_TARER</name>
<evidence type="ECO:0000313" key="2">
    <source>
        <dbReference type="Proteomes" id="UP001229421"/>
    </source>
</evidence>
<organism evidence="1 2">
    <name type="scientific">Tagetes erecta</name>
    <name type="common">African marigold</name>
    <dbReference type="NCBI Taxonomy" id="13708"/>
    <lineage>
        <taxon>Eukaryota</taxon>
        <taxon>Viridiplantae</taxon>
        <taxon>Streptophyta</taxon>
        <taxon>Embryophyta</taxon>
        <taxon>Tracheophyta</taxon>
        <taxon>Spermatophyta</taxon>
        <taxon>Magnoliopsida</taxon>
        <taxon>eudicotyledons</taxon>
        <taxon>Gunneridae</taxon>
        <taxon>Pentapetalae</taxon>
        <taxon>asterids</taxon>
        <taxon>campanulids</taxon>
        <taxon>Asterales</taxon>
        <taxon>Asteraceae</taxon>
        <taxon>Asteroideae</taxon>
        <taxon>Heliantheae alliance</taxon>
        <taxon>Tageteae</taxon>
        <taxon>Tagetes</taxon>
    </lineage>
</organism>
<dbReference type="Proteomes" id="UP001229421">
    <property type="component" value="Unassembled WGS sequence"/>
</dbReference>
<accession>A0AAD8NWW7</accession>
<sequence>MKHDSVSFITSGIRAFFPLIVGYGSEDSSNQFQKEFENEIHETIGDDVLEIQDVDIKRKIGDHEIIKMVCFITGISVSVLHYEKQFKWLDTGWTNDNCQLQFISKIEFQNLQNCIASQRIEIDCIHMLVDRVEIKINRNQQDDYSCSGWLKLKCGDTAYDNQHVDHLGSELMGTFVKDNMPANFMNEEKNLYESQVLCGQLVTSPQEIDQWLHRFWRCILQRNNLISQCVAGQKVLQDTLQALKVSSNAKYGLQFGFDSFD</sequence>
<proteinExistence type="predicted"/>
<protein>
    <submittedName>
        <fullName evidence="1">Uncharacterized protein</fullName>
    </submittedName>
</protein>
<gene>
    <name evidence="1" type="ORF">QVD17_19379</name>
</gene>
<dbReference type="AlphaFoldDB" id="A0AAD8NWW7"/>
<reference evidence="1" key="1">
    <citation type="journal article" date="2023" name="bioRxiv">
        <title>Improved chromosome-level genome assembly for marigold (Tagetes erecta).</title>
        <authorList>
            <person name="Jiang F."/>
            <person name="Yuan L."/>
            <person name="Wang S."/>
            <person name="Wang H."/>
            <person name="Xu D."/>
            <person name="Wang A."/>
            <person name="Fan W."/>
        </authorList>
    </citation>
    <scope>NUCLEOTIDE SEQUENCE</scope>
    <source>
        <strain evidence="1">WSJ</strain>
        <tissue evidence="1">Leaf</tissue>
    </source>
</reference>
<keyword evidence="2" id="KW-1185">Reference proteome</keyword>
<comment type="caution">
    <text evidence="1">The sequence shown here is derived from an EMBL/GenBank/DDBJ whole genome shotgun (WGS) entry which is preliminary data.</text>
</comment>
<dbReference type="EMBL" id="JAUHHV010000005">
    <property type="protein sequence ID" value="KAK1424067.1"/>
    <property type="molecule type" value="Genomic_DNA"/>
</dbReference>